<dbReference type="PANTHER" id="PTHR10954:SF23">
    <property type="entry name" value="RIBONUCLEASE"/>
    <property type="match status" value="1"/>
</dbReference>
<evidence type="ECO:0000256" key="8">
    <source>
        <dbReference type="ARBA" id="ARBA00022490"/>
    </source>
</evidence>
<dbReference type="RefSeq" id="WP_281391820.1">
    <property type="nucleotide sequence ID" value="NZ_JACHGK010000007.1"/>
</dbReference>
<dbReference type="GO" id="GO:0006298">
    <property type="term" value="P:mismatch repair"/>
    <property type="evidence" value="ECO:0007669"/>
    <property type="project" value="TreeGrafter"/>
</dbReference>
<dbReference type="InterPro" id="IPR012295">
    <property type="entry name" value="TBP_dom_sf"/>
</dbReference>
<comment type="cofactor">
    <cofactor evidence="14 15">
        <name>Mn(2+)</name>
        <dbReference type="ChEBI" id="CHEBI:29035"/>
    </cofactor>
    <cofactor evidence="14 15">
        <name>Mg(2+)</name>
        <dbReference type="ChEBI" id="CHEBI:18420"/>
    </cofactor>
    <text evidence="14 15">Manganese or magnesium. Binds 1 divalent metal ion per monomer in the absence of substrate. May bind a second metal ion after substrate binding.</text>
</comment>
<evidence type="ECO:0000313" key="17">
    <source>
        <dbReference type="EMBL" id="MBB6445655.1"/>
    </source>
</evidence>
<dbReference type="FunFam" id="3.30.420.10:FF:000047">
    <property type="entry name" value="Ribonuclease HIII"/>
    <property type="match status" value="1"/>
</dbReference>
<dbReference type="GO" id="GO:0004523">
    <property type="term" value="F:RNA-DNA hybrid ribonuclease activity"/>
    <property type="evidence" value="ECO:0007669"/>
    <property type="project" value="UniProtKB-UniRule"/>
</dbReference>
<comment type="cofactor">
    <cofactor evidence="2">
        <name>Mg(2+)</name>
        <dbReference type="ChEBI" id="CHEBI:18420"/>
    </cofactor>
</comment>
<proteinExistence type="inferred from homology"/>
<evidence type="ECO:0000256" key="12">
    <source>
        <dbReference type="ARBA" id="ARBA00022801"/>
    </source>
</evidence>
<dbReference type="EMBL" id="JACHGK010000007">
    <property type="protein sequence ID" value="MBB6445655.1"/>
    <property type="molecule type" value="Genomic_DNA"/>
</dbReference>
<dbReference type="Gene3D" id="3.30.420.10">
    <property type="entry name" value="Ribonuclease H-like superfamily/Ribonuclease H"/>
    <property type="match status" value="1"/>
</dbReference>
<evidence type="ECO:0000256" key="11">
    <source>
        <dbReference type="ARBA" id="ARBA00022759"/>
    </source>
</evidence>
<evidence type="ECO:0000256" key="4">
    <source>
        <dbReference type="ARBA" id="ARBA00004496"/>
    </source>
</evidence>
<comment type="catalytic activity">
    <reaction evidence="1 14 15">
        <text>Endonucleolytic cleavage to 5'-phosphomonoester.</text>
        <dbReference type="EC" id="3.1.26.4"/>
    </reaction>
</comment>
<dbReference type="InterPro" id="IPR036397">
    <property type="entry name" value="RNaseH_sf"/>
</dbReference>
<dbReference type="GO" id="GO:0032299">
    <property type="term" value="C:ribonuclease H2 complex"/>
    <property type="evidence" value="ECO:0007669"/>
    <property type="project" value="TreeGrafter"/>
</dbReference>
<evidence type="ECO:0000256" key="10">
    <source>
        <dbReference type="ARBA" id="ARBA00022723"/>
    </source>
</evidence>
<dbReference type="Pfam" id="PF01351">
    <property type="entry name" value="RNase_HII"/>
    <property type="match status" value="1"/>
</dbReference>
<evidence type="ECO:0000256" key="15">
    <source>
        <dbReference type="PROSITE-ProRule" id="PRU01319"/>
    </source>
</evidence>
<keyword evidence="11 14" id="KW-0255">Endonuclease</keyword>
<dbReference type="EC" id="3.1.26.4" evidence="6 14"/>
<organism evidence="17 18">
    <name type="scientific">Bacillus benzoevorans</name>
    <dbReference type="NCBI Taxonomy" id="1456"/>
    <lineage>
        <taxon>Bacteria</taxon>
        <taxon>Bacillati</taxon>
        <taxon>Bacillota</taxon>
        <taxon>Bacilli</taxon>
        <taxon>Bacillales</taxon>
        <taxon>Bacillaceae</taxon>
        <taxon>Bacillus</taxon>
    </lineage>
</organism>
<name>A0A7X0HTY2_9BACI</name>
<dbReference type="GO" id="GO:0000287">
    <property type="term" value="F:magnesium ion binding"/>
    <property type="evidence" value="ECO:0007669"/>
    <property type="project" value="UniProtKB-UniRule"/>
</dbReference>
<dbReference type="InterPro" id="IPR012337">
    <property type="entry name" value="RNaseH-like_sf"/>
</dbReference>
<evidence type="ECO:0000256" key="14">
    <source>
        <dbReference type="HAMAP-Rule" id="MF_00053"/>
    </source>
</evidence>
<keyword evidence="18" id="KW-1185">Reference proteome</keyword>
<reference evidence="17 18" key="1">
    <citation type="submission" date="2020-08" db="EMBL/GenBank/DDBJ databases">
        <title>Genomic Encyclopedia of Type Strains, Phase IV (KMG-IV): sequencing the most valuable type-strain genomes for metagenomic binning, comparative biology and taxonomic classification.</title>
        <authorList>
            <person name="Goeker M."/>
        </authorList>
    </citation>
    <scope>NUCLEOTIDE SEQUENCE [LARGE SCALE GENOMIC DNA]</scope>
    <source>
        <strain evidence="17 18">DSM 5391</strain>
    </source>
</reference>
<dbReference type="NCBIfam" id="TIGR00716">
    <property type="entry name" value="rnhC"/>
    <property type="match status" value="1"/>
</dbReference>
<dbReference type="GO" id="GO:0005737">
    <property type="term" value="C:cytoplasm"/>
    <property type="evidence" value="ECO:0007669"/>
    <property type="project" value="UniProtKB-SubCell"/>
</dbReference>
<protein>
    <recommendedName>
        <fullName evidence="7 14">Ribonuclease HIII</fullName>
        <shortName evidence="14">RNase HIII</shortName>
        <ecNumber evidence="6 14">3.1.26.4</ecNumber>
    </recommendedName>
</protein>
<dbReference type="InterPro" id="IPR004641">
    <property type="entry name" value="RNase_HIII"/>
</dbReference>
<dbReference type="Gene3D" id="3.30.310.10">
    <property type="entry name" value="TATA-Binding Protein"/>
    <property type="match status" value="1"/>
</dbReference>
<evidence type="ECO:0000256" key="13">
    <source>
        <dbReference type="ARBA" id="ARBA00022842"/>
    </source>
</evidence>
<evidence type="ECO:0000313" key="18">
    <source>
        <dbReference type="Proteomes" id="UP000531594"/>
    </source>
</evidence>
<dbReference type="GO" id="GO:0043137">
    <property type="term" value="P:DNA replication, removal of RNA primer"/>
    <property type="evidence" value="ECO:0007669"/>
    <property type="project" value="TreeGrafter"/>
</dbReference>
<accession>A0A7X0HTY2</accession>
<keyword evidence="8 14" id="KW-0963">Cytoplasm</keyword>
<dbReference type="PROSITE" id="PS51975">
    <property type="entry name" value="RNASE_H_2"/>
    <property type="match status" value="1"/>
</dbReference>
<evidence type="ECO:0000256" key="7">
    <source>
        <dbReference type="ARBA" id="ARBA00021407"/>
    </source>
</evidence>
<evidence type="ECO:0000256" key="9">
    <source>
        <dbReference type="ARBA" id="ARBA00022722"/>
    </source>
</evidence>
<dbReference type="Proteomes" id="UP000531594">
    <property type="component" value="Unassembled WGS sequence"/>
</dbReference>
<dbReference type="CDD" id="cd06590">
    <property type="entry name" value="RNase_HII_bacteria_HIII_like"/>
    <property type="match status" value="1"/>
</dbReference>
<dbReference type="InterPro" id="IPR024568">
    <property type="entry name" value="RNase_HIII_N"/>
</dbReference>
<comment type="function">
    <text evidence="3 14">Endonuclease that specifically degrades the RNA of RNA-DNA hybrids.</text>
</comment>
<evidence type="ECO:0000256" key="1">
    <source>
        <dbReference type="ARBA" id="ARBA00000077"/>
    </source>
</evidence>
<feature type="binding site" evidence="14 15">
    <location>
        <position position="211"/>
    </location>
    <ligand>
        <name>a divalent metal cation</name>
        <dbReference type="ChEBI" id="CHEBI:60240"/>
    </ligand>
</feature>
<feature type="binding site" evidence="14 15">
    <location>
        <position position="106"/>
    </location>
    <ligand>
        <name>a divalent metal cation</name>
        <dbReference type="ChEBI" id="CHEBI:60240"/>
    </ligand>
</feature>
<dbReference type="CDD" id="cd14796">
    <property type="entry name" value="RNAse_HIII_N"/>
    <property type="match status" value="1"/>
</dbReference>
<keyword evidence="9 14" id="KW-0540">Nuclease</keyword>
<dbReference type="AlphaFoldDB" id="A0A7X0HTY2"/>
<evidence type="ECO:0000256" key="5">
    <source>
        <dbReference type="ARBA" id="ARBA00008378"/>
    </source>
</evidence>
<evidence type="ECO:0000256" key="3">
    <source>
        <dbReference type="ARBA" id="ARBA00004065"/>
    </source>
</evidence>
<dbReference type="PANTHER" id="PTHR10954">
    <property type="entry name" value="RIBONUCLEASE H2 SUBUNIT A"/>
    <property type="match status" value="1"/>
</dbReference>
<evidence type="ECO:0000259" key="16">
    <source>
        <dbReference type="PROSITE" id="PS51975"/>
    </source>
</evidence>
<dbReference type="Pfam" id="PF11858">
    <property type="entry name" value="DUF3378"/>
    <property type="match status" value="1"/>
</dbReference>
<dbReference type="InterPro" id="IPR001352">
    <property type="entry name" value="RNase_HII/HIII"/>
</dbReference>
<feature type="binding site" evidence="14 15">
    <location>
        <position position="107"/>
    </location>
    <ligand>
        <name>a divalent metal cation</name>
        <dbReference type="ChEBI" id="CHEBI:60240"/>
    </ligand>
</feature>
<comment type="subcellular location">
    <subcellularLocation>
        <location evidence="4 14">Cytoplasm</location>
    </subcellularLocation>
</comment>
<sequence length="318" mass="34849">MNQVVLQKNAQEIAKMKEYYDSNLTGKTPQGGVFTAKTNHCTITAYRSGKVLFQGAGCQEEARRWGAPGVKQNSNSTAARKTKAVEKRPGAGLPANISSLSVIGSDEVGTGDFFGPITVCAAYVKKEEIPLLHELGVQDSKNLNDEKISAIAKQIIKIIPYSLLVLPNEKYNSMQKTGMSQGKMKALLHNQAILHLLKKIAPEKPEAILIDQFAKEEIYYGYLKGQKNIQRENVCFSTKAEGIHTAVAAASIIARYAFVQHFEKLSVQAGFKIPKGAGAQVDAACARLIKEKGKEVLPAYVKLHFANTDKAFNILRRK</sequence>
<dbReference type="InterPro" id="IPR024567">
    <property type="entry name" value="RNase_HII/HIII_dom"/>
</dbReference>
<keyword evidence="10 14" id="KW-0479">Metal-binding</keyword>
<evidence type="ECO:0000256" key="2">
    <source>
        <dbReference type="ARBA" id="ARBA00001946"/>
    </source>
</evidence>
<dbReference type="GO" id="GO:0003723">
    <property type="term" value="F:RNA binding"/>
    <property type="evidence" value="ECO:0007669"/>
    <property type="project" value="UniProtKB-UniRule"/>
</dbReference>
<feature type="domain" description="RNase H type-2" evidence="16">
    <location>
        <begin position="100"/>
        <end position="317"/>
    </location>
</feature>
<keyword evidence="12 14" id="KW-0378">Hydrolase</keyword>
<evidence type="ECO:0000256" key="6">
    <source>
        <dbReference type="ARBA" id="ARBA00012180"/>
    </source>
</evidence>
<dbReference type="PIRSF" id="PIRSF037748">
    <property type="entry name" value="RnhC"/>
    <property type="match status" value="1"/>
</dbReference>
<comment type="similarity">
    <text evidence="5 14">Belongs to the RNase HII family. RnhC subfamily.</text>
</comment>
<dbReference type="HAMAP" id="MF_00053">
    <property type="entry name" value="RNase_HIII"/>
    <property type="match status" value="1"/>
</dbReference>
<gene>
    <name evidence="14" type="primary">rnhC</name>
    <name evidence="17" type="ORF">HNR53_002280</name>
</gene>
<dbReference type="SUPFAM" id="SSF53098">
    <property type="entry name" value="Ribonuclease H-like"/>
    <property type="match status" value="1"/>
</dbReference>
<keyword evidence="13 14" id="KW-0460">Magnesium</keyword>
<comment type="caution">
    <text evidence="17">The sequence shown here is derived from an EMBL/GenBank/DDBJ whole genome shotgun (WGS) entry which is preliminary data.</text>
</comment>